<sequence length="251" mass="28953">MPRGENESVIVLWIWIGIGLLFLVALFITILVASYTKSVKKNKQKVIQMVRNAQTECWENAVYLQEKDRERLAEELHDNIISRLNLIRLNTHYKNMNELNLDLKNSMQLIRELSHNLTPPDLSEIALEDLIADYLEQVKMNIHIEYYQLVFHRDNISNSVKLNMFRILQELINNTLKHANASVIKVSLRISKQYLVLSVEDNGNGFTSGKQTTGIGLRNIQLRAKQIGAIYKLKTQPQRGAKFILLSAIKQ</sequence>
<dbReference type="RefSeq" id="WP_115963538.1">
    <property type="nucleotide sequence ID" value="NZ_CBCRVL010000022.1"/>
</dbReference>
<dbReference type="InterPro" id="IPR003594">
    <property type="entry name" value="HATPase_dom"/>
</dbReference>
<keyword evidence="6" id="KW-0812">Transmembrane</keyword>
<dbReference type="Pfam" id="PF02518">
    <property type="entry name" value="HATPase_c"/>
    <property type="match status" value="1"/>
</dbReference>
<protein>
    <recommendedName>
        <fullName evidence="2">histidine kinase</fullName>
        <ecNumber evidence="2">2.7.13.3</ecNumber>
    </recommendedName>
</protein>
<dbReference type="GO" id="GO:0000160">
    <property type="term" value="P:phosphorelay signal transduction system"/>
    <property type="evidence" value="ECO:0007669"/>
    <property type="project" value="UniProtKB-KW"/>
</dbReference>
<keyword evidence="9" id="KW-1185">Reference proteome</keyword>
<evidence type="ECO:0000313" key="9">
    <source>
        <dbReference type="Proteomes" id="UP000256769"/>
    </source>
</evidence>
<evidence type="ECO:0000256" key="2">
    <source>
        <dbReference type="ARBA" id="ARBA00012438"/>
    </source>
</evidence>
<dbReference type="EC" id="2.7.13.3" evidence="2"/>
<dbReference type="InterPro" id="IPR036890">
    <property type="entry name" value="HATPase_C_sf"/>
</dbReference>
<evidence type="ECO:0000256" key="4">
    <source>
        <dbReference type="ARBA" id="ARBA00022777"/>
    </source>
</evidence>
<dbReference type="PROSITE" id="PS50109">
    <property type="entry name" value="HIS_KIN"/>
    <property type="match status" value="1"/>
</dbReference>
<dbReference type="InterPro" id="IPR005467">
    <property type="entry name" value="His_kinase_dom"/>
</dbReference>
<name>A0A3D9CGW9_9FLAO</name>
<keyword evidence="4" id="KW-0418">Kinase</keyword>
<keyword evidence="6" id="KW-1133">Transmembrane helix</keyword>
<dbReference type="Proteomes" id="UP000256769">
    <property type="component" value="Unassembled WGS sequence"/>
</dbReference>
<dbReference type="PANTHER" id="PTHR24421">
    <property type="entry name" value="NITRATE/NITRITE SENSOR PROTEIN NARX-RELATED"/>
    <property type="match status" value="1"/>
</dbReference>
<accession>A0A3D9CGW9</accession>
<dbReference type="InterPro" id="IPR050482">
    <property type="entry name" value="Sensor_HK_TwoCompSys"/>
</dbReference>
<evidence type="ECO:0000256" key="5">
    <source>
        <dbReference type="ARBA" id="ARBA00023012"/>
    </source>
</evidence>
<dbReference type="PANTHER" id="PTHR24421:SF10">
    <property type="entry name" value="NITRATE_NITRITE SENSOR PROTEIN NARQ"/>
    <property type="match status" value="1"/>
</dbReference>
<organism evidence="8 9">
    <name type="scientific">Chryseobacterium flavum</name>
    <dbReference type="NCBI Taxonomy" id="415851"/>
    <lineage>
        <taxon>Bacteria</taxon>
        <taxon>Pseudomonadati</taxon>
        <taxon>Bacteroidota</taxon>
        <taxon>Flavobacteriia</taxon>
        <taxon>Flavobacteriales</taxon>
        <taxon>Weeksellaceae</taxon>
        <taxon>Chryseobacterium group</taxon>
        <taxon>Chryseobacterium</taxon>
    </lineage>
</organism>
<evidence type="ECO:0000313" key="8">
    <source>
        <dbReference type="EMBL" id="REC65008.1"/>
    </source>
</evidence>
<dbReference type="SMART" id="SM00387">
    <property type="entry name" value="HATPase_c"/>
    <property type="match status" value="1"/>
</dbReference>
<dbReference type="AlphaFoldDB" id="A0A3D9CGW9"/>
<comment type="catalytic activity">
    <reaction evidence="1">
        <text>ATP + protein L-histidine = ADP + protein N-phospho-L-histidine.</text>
        <dbReference type="EC" id="2.7.13.3"/>
    </reaction>
</comment>
<dbReference type="EMBL" id="QNUE01000020">
    <property type="protein sequence ID" value="REC65008.1"/>
    <property type="molecule type" value="Genomic_DNA"/>
</dbReference>
<dbReference type="SUPFAM" id="SSF55874">
    <property type="entry name" value="ATPase domain of HSP90 chaperone/DNA topoisomerase II/histidine kinase"/>
    <property type="match status" value="1"/>
</dbReference>
<dbReference type="OrthoDB" id="9778366at2"/>
<proteinExistence type="predicted"/>
<dbReference type="Gene3D" id="3.30.565.10">
    <property type="entry name" value="Histidine kinase-like ATPase, C-terminal domain"/>
    <property type="match status" value="1"/>
</dbReference>
<keyword evidence="5" id="KW-0902">Two-component regulatory system</keyword>
<keyword evidence="3" id="KW-0808">Transferase</keyword>
<feature type="transmembrane region" description="Helical" evidence="6">
    <location>
        <begin position="12"/>
        <end position="35"/>
    </location>
</feature>
<feature type="domain" description="Histidine kinase" evidence="7">
    <location>
        <begin position="71"/>
        <end position="251"/>
    </location>
</feature>
<evidence type="ECO:0000256" key="1">
    <source>
        <dbReference type="ARBA" id="ARBA00000085"/>
    </source>
</evidence>
<evidence type="ECO:0000259" key="7">
    <source>
        <dbReference type="PROSITE" id="PS50109"/>
    </source>
</evidence>
<dbReference type="GO" id="GO:0004673">
    <property type="term" value="F:protein histidine kinase activity"/>
    <property type="evidence" value="ECO:0007669"/>
    <property type="project" value="UniProtKB-EC"/>
</dbReference>
<dbReference type="CDD" id="cd16917">
    <property type="entry name" value="HATPase_UhpB-NarQ-NarX-like"/>
    <property type="match status" value="1"/>
</dbReference>
<evidence type="ECO:0000256" key="6">
    <source>
        <dbReference type="SAM" id="Phobius"/>
    </source>
</evidence>
<keyword evidence="6" id="KW-0472">Membrane</keyword>
<reference evidence="8 9" key="1">
    <citation type="journal article" date="2007" name="Int. J. Syst. Evol. Microbiol.">
        <title>Chryseobacterium flavum sp. nov., isolated from polluted soil.</title>
        <authorList>
            <person name="Zhou Y."/>
            <person name="Dong J."/>
            <person name="Wang X."/>
            <person name="Huang X."/>
            <person name="Zhang K.Y."/>
            <person name="Zhang Y.Q."/>
            <person name="Guo Y.F."/>
            <person name="Lai R."/>
            <person name="Li W.J."/>
        </authorList>
    </citation>
    <scope>NUCLEOTIDE SEQUENCE [LARGE SCALE GENOMIC DNA]</scope>
    <source>
        <strain evidence="8 9">KCTC 12877</strain>
    </source>
</reference>
<comment type="caution">
    <text evidence="8">The sequence shown here is derived from an EMBL/GenBank/DDBJ whole genome shotgun (WGS) entry which is preliminary data.</text>
</comment>
<gene>
    <name evidence="8" type="ORF">DRF59_18115</name>
</gene>
<evidence type="ECO:0000256" key="3">
    <source>
        <dbReference type="ARBA" id="ARBA00022679"/>
    </source>
</evidence>